<accession>A0A6A4I0S0</accession>
<dbReference type="Proteomes" id="UP000799118">
    <property type="component" value="Unassembled WGS sequence"/>
</dbReference>
<sequence>MNKSSAKFNFLMHGLKKGPTRSNKRFVNVWKSKGGTPYGQLSPLLFEVGSCKASTKAACIAIMSPSESTLPALSRSSSGFGRSTVTSGRSTEVLYLKRPFYAGCRSCTWKPFSSPMQNADDVTMKAALQVANEVIEGVDAAPIPPRERDPSFVSAFYYHAKGQALSLKAIYYRNKGNQIRAKQDLSLSEPMLENFTLAKRYYLEAADCLAEDDEGHAVYLNAALEMMWSSKTSARDQLAVMERIRLAIPKMKQIWAHSALATQGGDMLFKRGLEMETELRQGVESGEFQLDDPVTLQIED</sequence>
<dbReference type="EMBL" id="ML769435">
    <property type="protein sequence ID" value="KAE9402375.1"/>
    <property type="molecule type" value="Genomic_DNA"/>
</dbReference>
<dbReference type="AlphaFoldDB" id="A0A6A4I0S0"/>
<organism evidence="1 2">
    <name type="scientific">Gymnopus androsaceus JB14</name>
    <dbReference type="NCBI Taxonomy" id="1447944"/>
    <lineage>
        <taxon>Eukaryota</taxon>
        <taxon>Fungi</taxon>
        <taxon>Dikarya</taxon>
        <taxon>Basidiomycota</taxon>
        <taxon>Agaricomycotina</taxon>
        <taxon>Agaricomycetes</taxon>
        <taxon>Agaricomycetidae</taxon>
        <taxon>Agaricales</taxon>
        <taxon>Marasmiineae</taxon>
        <taxon>Omphalotaceae</taxon>
        <taxon>Gymnopus</taxon>
    </lineage>
</organism>
<keyword evidence="2" id="KW-1185">Reference proteome</keyword>
<protein>
    <submittedName>
        <fullName evidence="1">Uncharacterized protein</fullName>
    </submittedName>
</protein>
<evidence type="ECO:0000313" key="1">
    <source>
        <dbReference type="EMBL" id="KAE9402375.1"/>
    </source>
</evidence>
<reference evidence="1" key="1">
    <citation type="journal article" date="2019" name="Environ. Microbiol.">
        <title>Fungal ecological strategies reflected in gene transcription - a case study of two litter decomposers.</title>
        <authorList>
            <person name="Barbi F."/>
            <person name="Kohler A."/>
            <person name="Barry K."/>
            <person name="Baskaran P."/>
            <person name="Daum C."/>
            <person name="Fauchery L."/>
            <person name="Ihrmark K."/>
            <person name="Kuo A."/>
            <person name="LaButti K."/>
            <person name="Lipzen A."/>
            <person name="Morin E."/>
            <person name="Grigoriev I.V."/>
            <person name="Henrissat B."/>
            <person name="Lindahl B."/>
            <person name="Martin F."/>
        </authorList>
    </citation>
    <scope>NUCLEOTIDE SEQUENCE</scope>
    <source>
        <strain evidence="1">JB14</strain>
    </source>
</reference>
<evidence type="ECO:0000313" key="2">
    <source>
        <dbReference type="Proteomes" id="UP000799118"/>
    </source>
</evidence>
<name>A0A6A4I0S0_9AGAR</name>
<dbReference type="OrthoDB" id="2423701at2759"/>
<proteinExistence type="predicted"/>
<gene>
    <name evidence="1" type="ORF">BT96DRAFT_552500</name>
</gene>